<evidence type="ECO:0000313" key="7">
    <source>
        <dbReference type="Proteomes" id="UP000011603"/>
    </source>
</evidence>
<dbReference type="PANTHER" id="PTHR34512">
    <property type="entry name" value="CELL SURFACE PROTEIN"/>
    <property type="match status" value="1"/>
</dbReference>
<organism evidence="2 6">
    <name type="scientific">Haloferax mediterranei (strain ATCC 33500 / DSM 1411 / JCM 8866 / NBRC 14739 / NCIMB 2177 / R-4)</name>
    <name type="common">Halobacterium mediterranei</name>
    <dbReference type="NCBI Taxonomy" id="523841"/>
    <lineage>
        <taxon>Archaea</taxon>
        <taxon>Methanobacteriati</taxon>
        <taxon>Methanobacteriota</taxon>
        <taxon>Stenosarchaea group</taxon>
        <taxon>Halobacteria</taxon>
        <taxon>Halobacteriales</taxon>
        <taxon>Haloferacaceae</taxon>
        <taxon>Haloferax</taxon>
    </lineage>
</organism>
<dbReference type="InterPro" id="IPR002372">
    <property type="entry name" value="PQQ_rpt_dom"/>
</dbReference>
<evidence type="ECO:0000313" key="9">
    <source>
        <dbReference type="Proteomes" id="UP000299011"/>
    </source>
</evidence>
<dbReference type="Gene3D" id="2.130.10.10">
    <property type="entry name" value="YVTN repeat-like/Quinoprotein amine dehydrogenase"/>
    <property type="match status" value="1"/>
</dbReference>
<dbReference type="InterPro" id="IPR011047">
    <property type="entry name" value="Quinoprotein_ADH-like_sf"/>
</dbReference>
<sequence>MPSRRELLCGLGGVALTGTAGCLDFGESRFSPGSDATTDWPMPRHDPENTAFARDAEAPRTGVKERWSGMPDSDVRTPAVVDGTVFAPAPEGLVALDGASGDELWRFAPTELPWARAPIVHDGTVYVTIPTDGLYAIDAKTGEEQWSLTEDIGRCRPHLLAGRLVENPLVLIGDERGVTHALDPANGEERWQIDLFGSIRTMAYRFHTLLIGTSGGELYAYYSQGGTDTPQELWRRKVGSRVESIVPTDNGIVVGTFDGPLRNLRDGTHAGTTDWTAEREHARSPPVHAGSWIYSTGWESLSSLRVYDKNLHWRVGGNFGNVGPVAAGDTLYVPGDDKVHAFDLSGGTGGGRFTFDAKRWSYPVENSGIQGLAVADGALFVACEAHEKNQAGLLCLEPK</sequence>
<dbReference type="GeneID" id="40155850"/>
<feature type="domain" description="Pyrrolo-quinoline quinone repeat" evidence="1">
    <location>
        <begin position="75"/>
        <end position="253"/>
    </location>
</feature>
<keyword evidence="7" id="KW-1185">Reference proteome</keyword>
<evidence type="ECO:0000313" key="2">
    <source>
        <dbReference type="EMBL" id="AFK18221.1"/>
    </source>
</evidence>
<dbReference type="KEGG" id="hme:HFX_0489"/>
<gene>
    <name evidence="2" type="ordered locus">HFX_0489</name>
    <name evidence="3" type="ORF">BM92_06825</name>
    <name evidence="4" type="ORF">C439_07995</name>
    <name evidence="5" type="ORF">E6P09_05495</name>
</gene>
<dbReference type="PaxDb" id="523841-HFX_0489"/>
<dbReference type="Pfam" id="PF13360">
    <property type="entry name" value="PQQ_2"/>
    <property type="match status" value="1"/>
</dbReference>
<dbReference type="Proteomes" id="UP000006469">
    <property type="component" value="Chromosome"/>
</dbReference>
<dbReference type="PROSITE" id="PS51318">
    <property type="entry name" value="TAT"/>
    <property type="match status" value="1"/>
</dbReference>
<dbReference type="Proteomes" id="UP000299011">
    <property type="component" value="Chromosome"/>
</dbReference>
<proteinExistence type="predicted"/>
<dbReference type="PATRIC" id="fig|523841.21.peg.1621"/>
<dbReference type="EMBL" id="AOLO01000007">
    <property type="protein sequence ID" value="EMA02508.1"/>
    <property type="molecule type" value="Genomic_DNA"/>
</dbReference>
<dbReference type="Proteomes" id="UP000027075">
    <property type="component" value="Chromosome"/>
</dbReference>
<dbReference type="SMART" id="SM00564">
    <property type="entry name" value="PQQ"/>
    <property type="match status" value="5"/>
</dbReference>
<reference evidence="2" key="1">
    <citation type="journal article" date="2012" name="Appl. Environ. Microbiol.">
        <title>Identification of the haloarchaeal phasin (PhaP) that functions in polyhydroxyalkanoate accumulation and granule formation in Haloferax mediterranei.</title>
        <authorList>
            <person name="Cai S."/>
            <person name="Cai L."/>
            <person name="Liu H."/>
            <person name="Liu X."/>
            <person name="Han J."/>
            <person name="Zhou J."/>
            <person name="Xiang H."/>
        </authorList>
    </citation>
    <scope>NUCLEOTIDE SEQUENCE</scope>
    <source>
        <strain evidence="2">CGMCC 1.2087</strain>
    </source>
</reference>
<dbReference type="STRING" id="523841.HFX_0489"/>
<dbReference type="SUPFAM" id="SSF50998">
    <property type="entry name" value="Quinoprotein alcohol dehydrogenase-like"/>
    <property type="match status" value="1"/>
</dbReference>
<evidence type="ECO:0000313" key="4">
    <source>
        <dbReference type="EMBL" id="EMA02508.1"/>
    </source>
</evidence>
<dbReference type="RefSeq" id="WP_004057855.1">
    <property type="nucleotide sequence ID" value="NC_017941.2"/>
</dbReference>
<evidence type="ECO:0000313" key="8">
    <source>
        <dbReference type="Proteomes" id="UP000027075"/>
    </source>
</evidence>
<dbReference type="InterPro" id="IPR006311">
    <property type="entry name" value="TAT_signal"/>
</dbReference>
<dbReference type="Gene3D" id="2.140.10.10">
    <property type="entry name" value="Quinoprotein alcohol dehydrogenase-like superfamily"/>
    <property type="match status" value="1"/>
</dbReference>
<dbReference type="HOGENOM" id="CLU_027480_4_2_2"/>
<dbReference type="PANTHER" id="PTHR34512:SF30">
    <property type="entry name" value="OUTER MEMBRANE PROTEIN ASSEMBLY FACTOR BAMB"/>
    <property type="match status" value="1"/>
</dbReference>
<reference evidence="3 8" key="4">
    <citation type="submission" date="2014-04" db="EMBL/GenBank/DDBJ databases">
        <title>Transcriptional profiles of Haloferax mediterranei on the basis of nitrogen availability.</title>
        <authorList>
            <person name="Bautista V."/>
        </authorList>
    </citation>
    <scope>NUCLEOTIDE SEQUENCE [LARGE SCALE GENOMIC DNA]</scope>
    <source>
        <strain evidence="3">ATCC 33500</strain>
        <strain evidence="8">ATCC 33500 / DSM 1411 / JCM 8866 / NBRC 14739 / NCIMB 2177 / R-4</strain>
    </source>
</reference>
<dbReference type="AlphaFoldDB" id="I3R1W1"/>
<evidence type="ECO:0000313" key="5">
    <source>
        <dbReference type="EMBL" id="QCQ74744.1"/>
    </source>
</evidence>
<evidence type="ECO:0000313" key="3">
    <source>
        <dbReference type="EMBL" id="AHZ22378.1"/>
    </source>
</evidence>
<reference evidence="5 9" key="6">
    <citation type="submission" date="2019-04" db="EMBL/GenBank/DDBJ databases">
        <title>Methylomes of two halophilic Archaea, Haloarcula marismortui and Haloferax mediterranei.</title>
        <authorList>
            <person name="DasSarma S."/>
            <person name="DasSarma P."/>
            <person name="DasSarma S."/>
            <person name="Fomenkov A."/>
            <person name="Vincze T."/>
            <person name="Anton B.P."/>
            <person name="Roberts R.J."/>
        </authorList>
    </citation>
    <scope>NUCLEOTIDE SEQUENCE [LARGE SCALE GENOMIC DNA]</scope>
    <source>
        <strain evidence="5">ATCC 33500</strain>
        <strain evidence="9">ATCC 33500 / DSM 1411 / JCM 8866 / NBRC 14739 / NCIMB 2177 / R-4</strain>
    </source>
</reference>
<evidence type="ECO:0000259" key="1">
    <source>
        <dbReference type="Pfam" id="PF13360"/>
    </source>
</evidence>
<protein>
    <submittedName>
        <fullName evidence="3">Dehydrogenase</fullName>
    </submittedName>
    <submittedName>
        <fullName evidence="2">PQQ repeat-containing protein</fullName>
    </submittedName>
</protein>
<dbReference type="OrthoDB" id="8638at2157"/>
<dbReference type="eggNOG" id="arCOG02556">
    <property type="taxonomic scope" value="Archaea"/>
</dbReference>
<dbReference type="Gene3D" id="2.40.128.630">
    <property type="match status" value="1"/>
</dbReference>
<dbReference type="Proteomes" id="UP000011603">
    <property type="component" value="Unassembled WGS sequence"/>
</dbReference>
<dbReference type="EMBL" id="CP039139">
    <property type="protein sequence ID" value="QCQ74744.1"/>
    <property type="molecule type" value="Genomic_DNA"/>
</dbReference>
<dbReference type="EMBL" id="CP007551">
    <property type="protein sequence ID" value="AHZ22378.1"/>
    <property type="molecule type" value="Genomic_DNA"/>
</dbReference>
<dbReference type="PROSITE" id="PS51257">
    <property type="entry name" value="PROKAR_LIPOPROTEIN"/>
    <property type="match status" value="1"/>
</dbReference>
<dbReference type="InterPro" id="IPR015943">
    <property type="entry name" value="WD40/YVTN_repeat-like_dom_sf"/>
</dbReference>
<accession>I3R1W1</accession>
<dbReference type="InterPro" id="IPR018391">
    <property type="entry name" value="PQQ_b-propeller_rpt"/>
</dbReference>
<evidence type="ECO:0000313" key="6">
    <source>
        <dbReference type="Proteomes" id="UP000006469"/>
    </source>
</evidence>
<reference evidence="2 6" key="2">
    <citation type="journal article" date="2012" name="J. Bacteriol.">
        <title>Complete genome sequence of the metabolically versatile halophilic archaeon Haloferax mediterranei, a poly(3-hydroxybutyrate-co-3-hydroxyvalerate) producer.</title>
        <authorList>
            <person name="Han J."/>
            <person name="Zhang F."/>
            <person name="Hou J."/>
            <person name="Liu X."/>
            <person name="Li M."/>
            <person name="Liu H."/>
            <person name="Cai L."/>
            <person name="Zhang B."/>
            <person name="Chen Y."/>
            <person name="Zhou J."/>
            <person name="Hu S."/>
            <person name="Xiang H."/>
        </authorList>
    </citation>
    <scope>NUCLEOTIDE SEQUENCE [LARGE SCALE GENOMIC DNA]</scope>
    <source>
        <strain evidence="6">ATCC 33500 / DSM 1411 / JCM 8866 / NBRC 14739 / NCIMB 2177 / R-4</strain>
        <strain evidence="2">CGMCC 1.2087</strain>
    </source>
</reference>
<name>I3R1W1_HALMT</name>
<dbReference type="EMBL" id="CP001868">
    <property type="protein sequence ID" value="AFK18221.1"/>
    <property type="molecule type" value="Genomic_DNA"/>
</dbReference>
<reference evidence="4 7" key="3">
    <citation type="journal article" date="2014" name="PLoS Genet.">
        <title>Phylogenetically driven sequencing of extremely halophilic archaea reveals strategies for static and dynamic osmo-response.</title>
        <authorList>
            <person name="Becker E.A."/>
            <person name="Seitzer P.M."/>
            <person name="Tritt A."/>
            <person name="Larsen D."/>
            <person name="Krusor M."/>
            <person name="Yao A.I."/>
            <person name="Wu D."/>
            <person name="Madern D."/>
            <person name="Eisen J.A."/>
            <person name="Darling A.E."/>
            <person name="Facciotti M.T."/>
        </authorList>
    </citation>
    <scope>NUCLEOTIDE SEQUENCE [LARGE SCALE GENOMIC DNA]</scope>
    <source>
        <strain evidence="4">ATCC 33500</strain>
        <strain evidence="7">ATCC 33500 / DSM 1411 / JCM 8866 / NBRC 14739 / NCIMB 2177 / R-4</strain>
    </source>
</reference>
<reference evidence="2" key="5">
    <citation type="submission" date="2014-05" db="EMBL/GenBank/DDBJ databases">
        <authorList>
            <person name="Wang L."/>
            <person name="Yang H."/>
            <person name="Xiang H."/>
        </authorList>
    </citation>
    <scope>NUCLEOTIDE SEQUENCE</scope>
    <source>
        <strain evidence="2">CGMCC 1.2087</strain>
    </source>
</reference>